<dbReference type="STRING" id="91928.A0A0D1ZME0"/>
<organism evidence="7 8">
    <name type="scientific">Exophiala spinifera</name>
    <dbReference type="NCBI Taxonomy" id="91928"/>
    <lineage>
        <taxon>Eukaryota</taxon>
        <taxon>Fungi</taxon>
        <taxon>Dikarya</taxon>
        <taxon>Ascomycota</taxon>
        <taxon>Pezizomycotina</taxon>
        <taxon>Eurotiomycetes</taxon>
        <taxon>Chaetothyriomycetidae</taxon>
        <taxon>Chaetothyriales</taxon>
        <taxon>Herpotrichiellaceae</taxon>
        <taxon>Exophiala</taxon>
    </lineage>
</organism>
<dbReference type="GO" id="GO:0005524">
    <property type="term" value="F:ATP binding"/>
    <property type="evidence" value="ECO:0007669"/>
    <property type="project" value="UniProtKB-KW"/>
</dbReference>
<dbReference type="FunFam" id="3.30.300.30:FF:000002">
    <property type="entry name" value="Long-chain fatty acid transport protein 1"/>
    <property type="match status" value="1"/>
</dbReference>
<dbReference type="InterPro" id="IPR000873">
    <property type="entry name" value="AMP-dep_synth/lig_dom"/>
</dbReference>
<dbReference type="Gene3D" id="3.40.50.12780">
    <property type="entry name" value="N-terminal domain of ligase-like"/>
    <property type="match status" value="1"/>
</dbReference>
<dbReference type="OrthoDB" id="10253869at2759"/>
<evidence type="ECO:0008006" key="9">
    <source>
        <dbReference type="Google" id="ProtNLM"/>
    </source>
</evidence>
<dbReference type="GO" id="GO:0044539">
    <property type="term" value="P:long-chain fatty acid import into cell"/>
    <property type="evidence" value="ECO:0007669"/>
    <property type="project" value="TreeGrafter"/>
</dbReference>
<dbReference type="InterPro" id="IPR042099">
    <property type="entry name" value="ANL_N_sf"/>
</dbReference>
<evidence type="ECO:0000259" key="6">
    <source>
        <dbReference type="Pfam" id="PF13193"/>
    </source>
</evidence>
<dbReference type="EMBL" id="KN847496">
    <property type="protein sequence ID" value="KIW13967.1"/>
    <property type="molecule type" value="Genomic_DNA"/>
</dbReference>
<dbReference type="VEuPathDB" id="FungiDB:PV08_06748"/>
<gene>
    <name evidence="7" type="ORF">PV08_06748</name>
</gene>
<proteinExistence type="inferred from homology"/>
<keyword evidence="4" id="KW-0067">ATP-binding</keyword>
<dbReference type="PROSITE" id="PS00455">
    <property type="entry name" value="AMP_BINDING"/>
    <property type="match status" value="1"/>
</dbReference>
<dbReference type="GO" id="GO:0005324">
    <property type="term" value="F:long-chain fatty acid transmembrane transporter activity"/>
    <property type="evidence" value="ECO:0007669"/>
    <property type="project" value="TreeGrafter"/>
</dbReference>
<evidence type="ECO:0000256" key="1">
    <source>
        <dbReference type="ARBA" id="ARBA00006432"/>
    </source>
</evidence>
<name>A0A0D1ZME0_9EURO</name>
<dbReference type="Pfam" id="PF13193">
    <property type="entry name" value="AMP-binding_C"/>
    <property type="match status" value="1"/>
</dbReference>
<dbReference type="Gene3D" id="3.30.300.30">
    <property type="match status" value="1"/>
</dbReference>
<evidence type="ECO:0000256" key="3">
    <source>
        <dbReference type="ARBA" id="ARBA00022741"/>
    </source>
</evidence>
<sequence>MALMRPPSFPTLSRQPVKQAWHPGVSRPSVDDFCKPLTSIILVATFAAAVAGSLATAAYLDAKYLIRHDLRGGTLAGTKDAIAYITERTKQNKLLVYHLIEDHALGKNAHTVFLIFEDRQWTYKQFYDDLQRVGNWLLKELDIQPQEIVGLDGGNSPEYLLLWFALESIRACPAFINCNLTAAPLSHSVKLCDARYLLADRAVEPLVQPCEAELSLANIKTIYYDANFISSLPDKTPLPRSRQQGAKPDDTAGLIYTSGTTGLPKGVVMRRGRELNTARSIAQYLRLTPKNRMYTCLPLYHGAAHGLCTTPSIFAGSCIVLSRKFSHKTFWPEVRSSRADIVQYVGELCRYLVNAPPSPLDRQHGVKKAWGNGMRPDVWEVFRERFGIETINELYAATDGLGACFNENRGEFGRNALAIRGALWQYWNRANEKRVLVDVDSGEMVRDARGFAVEAGVDEPGEVLHRIDAAATAAFTTYYKNDGAWTKRQLRDVFEKGDWWFRSGDMMRQDPDGRVYFVDRLGDTFRWKSENVSTNEVSDVLGRFTQIAEANVYGVMVPRTDGRAGCAAIVPVQGVTADTLDLAALAAYAVKALPRYAVPIFLRVVPQLEYTGTMKLQKGRLRAEGVDVDKIRKSSPDDRLFWLPPAADRYVEYGHEEWEHLKAGNVRL</sequence>
<dbReference type="AlphaFoldDB" id="A0A0D1ZME0"/>
<accession>A0A0D1ZME0</accession>
<dbReference type="InterPro" id="IPR025110">
    <property type="entry name" value="AMP-bd_C"/>
</dbReference>
<dbReference type="PANTHER" id="PTHR43107:SF15">
    <property type="entry name" value="FATTY ACID TRANSPORT PROTEIN 3, ISOFORM A"/>
    <property type="match status" value="1"/>
</dbReference>
<dbReference type="GO" id="GO:0004467">
    <property type="term" value="F:long-chain fatty acid-CoA ligase activity"/>
    <property type="evidence" value="ECO:0007669"/>
    <property type="project" value="TreeGrafter"/>
</dbReference>
<dbReference type="SUPFAM" id="SSF56801">
    <property type="entry name" value="Acetyl-CoA synthetase-like"/>
    <property type="match status" value="1"/>
</dbReference>
<reference evidence="7 8" key="1">
    <citation type="submission" date="2015-01" db="EMBL/GenBank/DDBJ databases">
        <title>The Genome Sequence of Exophiala spinifera CBS89968.</title>
        <authorList>
            <consortium name="The Broad Institute Genomics Platform"/>
            <person name="Cuomo C."/>
            <person name="de Hoog S."/>
            <person name="Gorbushina A."/>
            <person name="Stielow B."/>
            <person name="Teixiera M."/>
            <person name="Abouelleil A."/>
            <person name="Chapman S.B."/>
            <person name="Priest M."/>
            <person name="Young S.K."/>
            <person name="Wortman J."/>
            <person name="Nusbaum C."/>
            <person name="Birren B."/>
        </authorList>
    </citation>
    <scope>NUCLEOTIDE SEQUENCE [LARGE SCALE GENOMIC DNA]</scope>
    <source>
        <strain evidence="7 8">CBS 89968</strain>
    </source>
</reference>
<dbReference type="Pfam" id="PF00501">
    <property type="entry name" value="AMP-binding"/>
    <property type="match status" value="1"/>
</dbReference>
<dbReference type="GO" id="GO:0009898">
    <property type="term" value="C:cytoplasmic side of plasma membrane"/>
    <property type="evidence" value="ECO:0007669"/>
    <property type="project" value="TreeGrafter"/>
</dbReference>
<keyword evidence="8" id="KW-1185">Reference proteome</keyword>
<dbReference type="GO" id="GO:0005811">
    <property type="term" value="C:lipid droplet"/>
    <property type="evidence" value="ECO:0007669"/>
    <property type="project" value="TreeGrafter"/>
</dbReference>
<keyword evidence="3" id="KW-0547">Nucleotide-binding</keyword>
<dbReference type="InterPro" id="IPR045851">
    <property type="entry name" value="AMP-bd_C_sf"/>
</dbReference>
<feature type="domain" description="AMP-dependent synthetase/ligase" evidence="5">
    <location>
        <begin position="106"/>
        <end position="406"/>
    </location>
</feature>
<evidence type="ECO:0000313" key="8">
    <source>
        <dbReference type="Proteomes" id="UP000053328"/>
    </source>
</evidence>
<dbReference type="Proteomes" id="UP000053328">
    <property type="component" value="Unassembled WGS sequence"/>
</dbReference>
<evidence type="ECO:0000256" key="4">
    <source>
        <dbReference type="ARBA" id="ARBA00022840"/>
    </source>
</evidence>
<dbReference type="RefSeq" id="XP_016234183.1">
    <property type="nucleotide sequence ID" value="XM_016381081.1"/>
</dbReference>
<protein>
    <recommendedName>
        <fullName evidence="9">AMP-dependent synthetase/ligase domain-containing protein</fullName>
    </recommendedName>
</protein>
<evidence type="ECO:0000313" key="7">
    <source>
        <dbReference type="EMBL" id="KIW13967.1"/>
    </source>
</evidence>
<dbReference type="PANTHER" id="PTHR43107">
    <property type="entry name" value="LONG-CHAIN FATTY ACID TRANSPORT PROTEIN"/>
    <property type="match status" value="1"/>
</dbReference>
<feature type="domain" description="AMP-binding enzyme C-terminal" evidence="6">
    <location>
        <begin position="536"/>
        <end position="615"/>
    </location>
</feature>
<dbReference type="InterPro" id="IPR020845">
    <property type="entry name" value="AMP-binding_CS"/>
</dbReference>
<dbReference type="GeneID" id="27333831"/>
<comment type="similarity">
    <text evidence="1">Belongs to the ATP-dependent AMP-binding enzyme family.</text>
</comment>
<dbReference type="GO" id="GO:0005777">
    <property type="term" value="C:peroxisome"/>
    <property type="evidence" value="ECO:0007669"/>
    <property type="project" value="TreeGrafter"/>
</dbReference>
<keyword evidence="2" id="KW-0436">Ligase</keyword>
<evidence type="ECO:0000259" key="5">
    <source>
        <dbReference type="Pfam" id="PF00501"/>
    </source>
</evidence>
<dbReference type="HOGENOM" id="CLU_000022_46_3_1"/>
<evidence type="ECO:0000256" key="2">
    <source>
        <dbReference type="ARBA" id="ARBA00022598"/>
    </source>
</evidence>